<sequence>MEEKPEDVAHEKLHQRRGNFLATMKAVFWSFFGVRKRRDYDHDAANLNPVHVIIAGLIGVAIFIGVLMLAVRFAVSQ</sequence>
<dbReference type="Pfam" id="PF11174">
    <property type="entry name" value="DUF2970"/>
    <property type="match status" value="1"/>
</dbReference>
<keyword evidence="1" id="KW-0472">Membrane</keyword>
<organism evidence="2 3">
    <name type="scientific">Massilia consociata</name>
    <dbReference type="NCBI Taxonomy" id="760117"/>
    <lineage>
        <taxon>Bacteria</taxon>
        <taxon>Pseudomonadati</taxon>
        <taxon>Pseudomonadota</taxon>
        <taxon>Betaproteobacteria</taxon>
        <taxon>Burkholderiales</taxon>
        <taxon>Oxalobacteraceae</taxon>
        <taxon>Telluria group</taxon>
        <taxon>Massilia</taxon>
    </lineage>
</organism>
<feature type="transmembrane region" description="Helical" evidence="1">
    <location>
        <begin position="50"/>
        <end position="75"/>
    </location>
</feature>
<name>A0ABV6FCQ7_9BURK</name>
<keyword evidence="1" id="KW-0812">Transmembrane</keyword>
<comment type="caution">
    <text evidence="2">The sequence shown here is derived from an EMBL/GenBank/DDBJ whole genome shotgun (WGS) entry which is preliminary data.</text>
</comment>
<accession>A0ABV6FCQ7</accession>
<gene>
    <name evidence="2" type="ORF">ACFFJK_05300</name>
</gene>
<dbReference type="RefSeq" id="WP_379678102.1">
    <property type="nucleotide sequence ID" value="NZ_JBHLWP010000006.1"/>
</dbReference>
<evidence type="ECO:0000313" key="3">
    <source>
        <dbReference type="Proteomes" id="UP001589773"/>
    </source>
</evidence>
<dbReference type="Proteomes" id="UP001589773">
    <property type="component" value="Unassembled WGS sequence"/>
</dbReference>
<dbReference type="EMBL" id="JBHLWP010000006">
    <property type="protein sequence ID" value="MFC0251299.1"/>
    <property type="molecule type" value="Genomic_DNA"/>
</dbReference>
<evidence type="ECO:0000313" key="2">
    <source>
        <dbReference type="EMBL" id="MFC0251299.1"/>
    </source>
</evidence>
<keyword evidence="1" id="KW-1133">Transmembrane helix</keyword>
<reference evidence="2 3" key="1">
    <citation type="submission" date="2024-09" db="EMBL/GenBank/DDBJ databases">
        <authorList>
            <person name="Sun Q."/>
            <person name="Mori K."/>
        </authorList>
    </citation>
    <scope>NUCLEOTIDE SEQUENCE [LARGE SCALE GENOMIC DNA]</scope>
    <source>
        <strain evidence="2 3">CCM 7792</strain>
    </source>
</reference>
<dbReference type="InterPro" id="IPR021344">
    <property type="entry name" value="DUF2970"/>
</dbReference>
<proteinExistence type="predicted"/>
<protein>
    <submittedName>
        <fullName evidence="2">DUF2970 domain-containing protein</fullName>
    </submittedName>
</protein>
<evidence type="ECO:0000256" key="1">
    <source>
        <dbReference type="SAM" id="Phobius"/>
    </source>
</evidence>
<keyword evidence="3" id="KW-1185">Reference proteome</keyword>